<dbReference type="Gene3D" id="3.50.50.60">
    <property type="entry name" value="FAD/NAD(P)-binding domain"/>
    <property type="match status" value="1"/>
</dbReference>
<organism evidence="2 3">
    <name type="scientific">Streptomyces himalayensis subsp. aureolus</name>
    <dbReference type="NCBI Taxonomy" id="2758039"/>
    <lineage>
        <taxon>Bacteria</taxon>
        <taxon>Bacillati</taxon>
        <taxon>Actinomycetota</taxon>
        <taxon>Actinomycetes</taxon>
        <taxon>Kitasatosporales</taxon>
        <taxon>Streptomycetaceae</taxon>
        <taxon>Streptomyces</taxon>
        <taxon>Streptomyces himalayensis</taxon>
    </lineage>
</organism>
<reference evidence="2 3" key="1">
    <citation type="submission" date="2020-07" db="EMBL/GenBank/DDBJ databases">
        <title>Streptomyces isolated from Indian soil.</title>
        <authorList>
            <person name="Mandal S."/>
            <person name="Maiti P.K."/>
        </authorList>
    </citation>
    <scope>NUCLEOTIDE SEQUENCE [LARGE SCALE GENOMIC DNA]</scope>
    <source>
        <strain evidence="2 3">PSKA54</strain>
    </source>
</reference>
<keyword evidence="3" id="KW-1185">Reference proteome</keyword>
<feature type="domain" description="FAD-binding" evidence="1">
    <location>
        <begin position="12"/>
        <end position="343"/>
    </location>
</feature>
<evidence type="ECO:0000313" key="3">
    <source>
        <dbReference type="Proteomes" id="UP000586976"/>
    </source>
</evidence>
<dbReference type="InterPro" id="IPR036188">
    <property type="entry name" value="FAD/NAD-bd_sf"/>
</dbReference>
<dbReference type="GO" id="GO:0071949">
    <property type="term" value="F:FAD binding"/>
    <property type="evidence" value="ECO:0007669"/>
    <property type="project" value="InterPro"/>
</dbReference>
<evidence type="ECO:0000259" key="1">
    <source>
        <dbReference type="Pfam" id="PF01494"/>
    </source>
</evidence>
<dbReference type="SUPFAM" id="SSF51905">
    <property type="entry name" value="FAD/NAD(P)-binding domain"/>
    <property type="match status" value="1"/>
</dbReference>
<accession>A0A7W2HJY6</accession>
<dbReference type="PANTHER" id="PTHR43422">
    <property type="entry name" value="THIAMINE THIAZOLE SYNTHASE"/>
    <property type="match status" value="1"/>
</dbReference>
<name>A0A7W2HJY6_9ACTN</name>
<sequence>MRAGHSATAGHVVVLGASLAGLLTAAALGSAGWTVTLLERDALTDRPEPRPGVPQGHQPHVLLYRGLSAIEELLPGLRWELIVAGGVPLDTGDLAWLGEQGWAPFGTPAFELVSATRPLVEHVVRQRVKALPGVQLHSGTRVSGLRRPAGGTGWVVECPGNAPLTAELVVDASGRGSRLPIWLARSGFGEVATTIVDARVGYASRVYSAPADHLGPVAGILMLLTPQSPCGGVALPVEGGNWMVAAVGAGDRRPPRDAAGFDAFLGRLRDPALADFARSARPVGDIVVHRRTGNVRHYYDRMKNWPTGLLVVGDASCAFNPVYGQGIAVAACQALLLRKALPSVSGLRPGWERRLMRRLARAAELPWAIATGEDLRYTDSESGRSPIDALFGRWSHELDRLAVHGDLRAQRTLDRIYHLVGSPAGMFHPALIASAARARLFGLPTPVPRPPLGDHSRQTTAR</sequence>
<dbReference type="EMBL" id="JACEQY010000067">
    <property type="protein sequence ID" value="MBA4866593.1"/>
    <property type="molecule type" value="Genomic_DNA"/>
</dbReference>
<evidence type="ECO:0000313" key="2">
    <source>
        <dbReference type="EMBL" id="MBA4866593.1"/>
    </source>
</evidence>
<protein>
    <submittedName>
        <fullName evidence="2">FAD-binding protein</fullName>
    </submittedName>
</protein>
<comment type="caution">
    <text evidence="2">The sequence shown here is derived from an EMBL/GenBank/DDBJ whole genome shotgun (WGS) entry which is preliminary data.</text>
</comment>
<dbReference type="InterPro" id="IPR002938">
    <property type="entry name" value="FAD-bd"/>
</dbReference>
<dbReference type="Proteomes" id="UP000586976">
    <property type="component" value="Unassembled WGS sequence"/>
</dbReference>
<dbReference type="PANTHER" id="PTHR43422:SF3">
    <property type="entry name" value="THIAMINE THIAZOLE SYNTHASE"/>
    <property type="match status" value="1"/>
</dbReference>
<proteinExistence type="predicted"/>
<dbReference type="Pfam" id="PF01494">
    <property type="entry name" value="FAD_binding_3"/>
    <property type="match status" value="1"/>
</dbReference>
<gene>
    <name evidence="2" type="ORF">H1V43_35880</name>
</gene>
<dbReference type="AlphaFoldDB" id="A0A7W2HJY6"/>